<protein>
    <submittedName>
        <fullName evidence="1">Uncharacterized protein</fullName>
    </submittedName>
</protein>
<name>A0AAE3SYU9_9BURK</name>
<evidence type="ECO:0000313" key="2">
    <source>
        <dbReference type="Proteomes" id="UP001212602"/>
    </source>
</evidence>
<comment type="caution">
    <text evidence="1">The sequence shown here is derived from an EMBL/GenBank/DDBJ whole genome shotgun (WGS) entry which is preliminary data.</text>
</comment>
<dbReference type="RefSeq" id="WP_271426438.1">
    <property type="nucleotide sequence ID" value="NZ_JAQIPB010000001.1"/>
</dbReference>
<sequence length="80" mass="8613">MNAAPQPPEPGSVEAHPLFRRFTSLAGAGGQLREISPRRYLDANGTVHCISAAAIRRGLEAGLLHRERVRSYRVGLPPAA</sequence>
<reference evidence="1" key="1">
    <citation type="submission" date="2023-01" db="EMBL/GenBank/DDBJ databases">
        <title>Xenophilus mangrovi sp. nov., isolated from soil of Mangrove nature reserve.</title>
        <authorList>
            <person name="Xu S."/>
            <person name="Liu Z."/>
            <person name="Xu Y."/>
        </authorList>
    </citation>
    <scope>NUCLEOTIDE SEQUENCE</scope>
    <source>
        <strain evidence="1">YW8</strain>
    </source>
</reference>
<organism evidence="1 2">
    <name type="scientific">Xenophilus arseniciresistens</name>
    <dbReference type="NCBI Taxonomy" id="1283306"/>
    <lineage>
        <taxon>Bacteria</taxon>
        <taxon>Pseudomonadati</taxon>
        <taxon>Pseudomonadota</taxon>
        <taxon>Betaproteobacteria</taxon>
        <taxon>Burkholderiales</taxon>
        <taxon>Comamonadaceae</taxon>
        <taxon>Xenophilus</taxon>
    </lineage>
</organism>
<dbReference type="EMBL" id="JAQIPB010000001">
    <property type="protein sequence ID" value="MDA7415176.1"/>
    <property type="molecule type" value="Genomic_DNA"/>
</dbReference>
<dbReference type="AlphaFoldDB" id="A0AAE3SYU9"/>
<proteinExistence type="predicted"/>
<keyword evidence="2" id="KW-1185">Reference proteome</keyword>
<accession>A0AAE3SYU9</accession>
<evidence type="ECO:0000313" key="1">
    <source>
        <dbReference type="EMBL" id="MDA7415176.1"/>
    </source>
</evidence>
<gene>
    <name evidence="1" type="ORF">PGB34_02250</name>
</gene>
<dbReference type="Proteomes" id="UP001212602">
    <property type="component" value="Unassembled WGS sequence"/>
</dbReference>